<keyword evidence="3" id="KW-1185">Reference proteome</keyword>
<dbReference type="EMBL" id="MT670419">
    <property type="protein sequence ID" value="QNO00360.1"/>
    <property type="molecule type" value="Genomic_DNA"/>
</dbReference>
<accession>A0A7G9V254</accession>
<name>A0A7G9V254_9CAUD</name>
<evidence type="ECO:0000313" key="2">
    <source>
        <dbReference type="EMBL" id="QNO00360.1"/>
    </source>
</evidence>
<reference evidence="2 3" key="1">
    <citation type="submission" date="2020-06" db="EMBL/GenBank/DDBJ databases">
        <title>Characterization of Pseudomonas phiPsa374-like phages.</title>
        <authorList>
            <person name="Warring S."/>
            <person name="Malone L.M."/>
            <person name="Easingwood R.A."/>
            <person name="Rigano L."/>
            <person name="Frampton R.A."/>
            <person name="Lopez Acedo E."/>
            <person name="Templeton M.D."/>
            <person name="Kleffmann T."/>
            <person name="Bostina M."/>
            <person name="Fineran P.C."/>
        </authorList>
    </citation>
    <scope>NUCLEOTIDE SEQUENCE [LARGE SCALE GENOMIC DNA]</scope>
</reference>
<organism evidence="2 3">
    <name type="scientific">Pseudomonas phage phiPsa315</name>
    <dbReference type="NCBI Taxonomy" id="1460363"/>
    <lineage>
        <taxon>Viruses</taxon>
        <taxon>Duplodnaviria</taxon>
        <taxon>Heunggongvirae</taxon>
        <taxon>Uroviricota</taxon>
        <taxon>Caudoviricetes</taxon>
        <taxon>Vandenendeviridae</taxon>
        <taxon>Gorskivirinae</taxon>
        <taxon>Otagovirus</taxon>
        <taxon>Otagovirus psa315</taxon>
    </lineage>
</organism>
<proteinExistence type="predicted"/>
<sequence>MNLQNMQYKKTSHIGHAIMSILFFPWIIVWVVCAVNNSNYNSNLNVIHAINQKNQ</sequence>
<evidence type="ECO:0000256" key="1">
    <source>
        <dbReference type="SAM" id="Phobius"/>
    </source>
</evidence>
<keyword evidence="1" id="KW-0812">Transmembrane</keyword>
<protein>
    <submittedName>
        <fullName evidence="2">Uncharacterized protein</fullName>
    </submittedName>
</protein>
<evidence type="ECO:0000313" key="3">
    <source>
        <dbReference type="Proteomes" id="UP000516132"/>
    </source>
</evidence>
<dbReference type="Proteomes" id="UP000516132">
    <property type="component" value="Segment"/>
</dbReference>
<keyword evidence="1" id="KW-1133">Transmembrane helix</keyword>
<feature type="transmembrane region" description="Helical" evidence="1">
    <location>
        <begin position="12"/>
        <end position="32"/>
    </location>
</feature>
<keyword evidence="1" id="KW-0472">Membrane</keyword>
<gene>
    <name evidence="2" type="ORF">phiPsa315_159</name>
</gene>